<comment type="similarity">
    <text evidence="8 9">Belongs to the TonB-dependent receptor family.</text>
</comment>
<feature type="chain" id="PRO_5046240985" evidence="10">
    <location>
        <begin position="34"/>
        <end position="867"/>
    </location>
</feature>
<dbReference type="SUPFAM" id="SSF56935">
    <property type="entry name" value="Porins"/>
    <property type="match status" value="1"/>
</dbReference>
<comment type="subcellular location">
    <subcellularLocation>
        <location evidence="1 8">Cell outer membrane</location>
        <topology evidence="1 8">Multi-pass membrane protein</topology>
    </subcellularLocation>
</comment>
<evidence type="ECO:0000256" key="2">
    <source>
        <dbReference type="ARBA" id="ARBA00022448"/>
    </source>
</evidence>
<keyword evidence="3 8" id="KW-1134">Transmembrane beta strand</keyword>
<dbReference type="InterPro" id="IPR012910">
    <property type="entry name" value="Plug_dom"/>
</dbReference>
<dbReference type="RefSeq" id="WP_377123285.1">
    <property type="nucleotide sequence ID" value="NZ_JBHRSD010000014.1"/>
</dbReference>
<keyword evidence="13" id="KW-0675">Receptor</keyword>
<evidence type="ECO:0000259" key="11">
    <source>
        <dbReference type="Pfam" id="PF00593"/>
    </source>
</evidence>
<evidence type="ECO:0000256" key="8">
    <source>
        <dbReference type="PROSITE-ProRule" id="PRU01360"/>
    </source>
</evidence>
<feature type="signal peptide" evidence="10">
    <location>
        <begin position="1"/>
        <end position="33"/>
    </location>
</feature>
<evidence type="ECO:0000256" key="4">
    <source>
        <dbReference type="ARBA" id="ARBA00022692"/>
    </source>
</evidence>
<evidence type="ECO:0000256" key="5">
    <source>
        <dbReference type="ARBA" id="ARBA00023077"/>
    </source>
</evidence>
<dbReference type="PANTHER" id="PTHR47234">
    <property type="match status" value="1"/>
</dbReference>
<keyword evidence="6 8" id="KW-0472">Membrane</keyword>
<evidence type="ECO:0000256" key="6">
    <source>
        <dbReference type="ARBA" id="ARBA00023136"/>
    </source>
</evidence>
<keyword evidence="4 8" id="KW-0812">Transmembrane</keyword>
<keyword evidence="2 8" id="KW-0813">Transport</keyword>
<comment type="caution">
    <text evidence="13">The sequence shown here is derived from an EMBL/GenBank/DDBJ whole genome shotgun (WGS) entry which is preliminary data.</text>
</comment>
<dbReference type="InterPro" id="IPR037066">
    <property type="entry name" value="Plug_dom_sf"/>
</dbReference>
<evidence type="ECO:0000313" key="13">
    <source>
        <dbReference type="EMBL" id="MFC3032612.1"/>
    </source>
</evidence>
<dbReference type="CDD" id="cd01347">
    <property type="entry name" value="ligand_gated_channel"/>
    <property type="match status" value="1"/>
</dbReference>
<gene>
    <name evidence="13" type="ORF">ACFOEE_08780</name>
</gene>
<reference evidence="14" key="1">
    <citation type="journal article" date="2019" name="Int. J. Syst. Evol. Microbiol.">
        <title>The Global Catalogue of Microorganisms (GCM) 10K type strain sequencing project: providing services to taxonomists for standard genome sequencing and annotation.</title>
        <authorList>
            <consortium name="The Broad Institute Genomics Platform"/>
            <consortium name="The Broad Institute Genome Sequencing Center for Infectious Disease"/>
            <person name="Wu L."/>
            <person name="Ma J."/>
        </authorList>
    </citation>
    <scope>NUCLEOTIDE SEQUENCE [LARGE SCALE GENOMIC DNA]</scope>
    <source>
        <strain evidence="14">KCTC 42730</strain>
    </source>
</reference>
<keyword evidence="14" id="KW-1185">Reference proteome</keyword>
<dbReference type="Pfam" id="PF07715">
    <property type="entry name" value="Plug"/>
    <property type="match status" value="1"/>
</dbReference>
<dbReference type="InterPro" id="IPR036942">
    <property type="entry name" value="Beta-barrel_TonB_sf"/>
</dbReference>
<evidence type="ECO:0000256" key="7">
    <source>
        <dbReference type="ARBA" id="ARBA00023237"/>
    </source>
</evidence>
<dbReference type="InterPro" id="IPR000531">
    <property type="entry name" value="Beta-barrel_TonB"/>
</dbReference>
<dbReference type="PANTHER" id="PTHR47234:SF2">
    <property type="entry name" value="TONB-DEPENDENT RECEPTOR"/>
    <property type="match status" value="1"/>
</dbReference>
<proteinExistence type="inferred from homology"/>
<evidence type="ECO:0000256" key="9">
    <source>
        <dbReference type="RuleBase" id="RU003357"/>
    </source>
</evidence>
<dbReference type="Pfam" id="PF00593">
    <property type="entry name" value="TonB_dep_Rec_b-barrel"/>
    <property type="match status" value="1"/>
</dbReference>
<dbReference type="Gene3D" id="2.170.130.10">
    <property type="entry name" value="TonB-dependent receptor, plug domain"/>
    <property type="match status" value="1"/>
</dbReference>
<evidence type="ECO:0000256" key="1">
    <source>
        <dbReference type="ARBA" id="ARBA00004571"/>
    </source>
</evidence>
<accession>A0ABV7CJ28</accession>
<protein>
    <submittedName>
        <fullName evidence="13">TonB-dependent receptor plug domain-containing protein</fullName>
    </submittedName>
</protein>
<keyword evidence="5 9" id="KW-0798">TonB box</keyword>
<evidence type="ECO:0000256" key="3">
    <source>
        <dbReference type="ARBA" id="ARBA00022452"/>
    </source>
</evidence>
<feature type="domain" description="TonB-dependent receptor-like beta-barrel" evidence="11">
    <location>
        <begin position="350"/>
        <end position="828"/>
    </location>
</feature>
<dbReference type="PROSITE" id="PS52016">
    <property type="entry name" value="TONB_DEPENDENT_REC_3"/>
    <property type="match status" value="1"/>
</dbReference>
<name>A0ABV7CJ28_9GAMM</name>
<organism evidence="13 14">
    <name type="scientific">Pseudoalteromonas fenneropenaei</name>
    <dbReference type="NCBI Taxonomy" id="1737459"/>
    <lineage>
        <taxon>Bacteria</taxon>
        <taxon>Pseudomonadati</taxon>
        <taxon>Pseudomonadota</taxon>
        <taxon>Gammaproteobacteria</taxon>
        <taxon>Alteromonadales</taxon>
        <taxon>Pseudoalteromonadaceae</taxon>
        <taxon>Pseudoalteromonas</taxon>
    </lineage>
</organism>
<evidence type="ECO:0000256" key="10">
    <source>
        <dbReference type="SAM" id="SignalP"/>
    </source>
</evidence>
<dbReference type="InterPro" id="IPR039426">
    <property type="entry name" value="TonB-dep_rcpt-like"/>
</dbReference>
<feature type="domain" description="TonB-dependent receptor plug" evidence="12">
    <location>
        <begin position="56"/>
        <end position="175"/>
    </location>
</feature>
<keyword evidence="7 8" id="KW-0998">Cell outer membrane</keyword>
<dbReference type="Gene3D" id="2.40.170.20">
    <property type="entry name" value="TonB-dependent receptor, beta-barrel domain"/>
    <property type="match status" value="1"/>
</dbReference>
<evidence type="ECO:0000259" key="12">
    <source>
        <dbReference type="Pfam" id="PF07715"/>
    </source>
</evidence>
<dbReference type="Proteomes" id="UP001595453">
    <property type="component" value="Unassembled WGS sequence"/>
</dbReference>
<evidence type="ECO:0000313" key="14">
    <source>
        <dbReference type="Proteomes" id="UP001595453"/>
    </source>
</evidence>
<keyword evidence="10" id="KW-0732">Signal</keyword>
<sequence length="867" mass="94635">MQQGNNMPTKKYGLTALTLALATAYTSSSYVYAAEENADKVERIEVTGSRIKRTDMEGPSPIQSIGKDQIASYGYDNLQQLLEKMPVAGSGTFSTRGNNQDSTANGGAAVSLRGLGPDATLVLINGRRASVSAFAESITNSFVDINSIPVSAIERIDILKDGASAIYGSDAVAGVVNVILKKDFDGMEVNLGYGGTDGPSYEEKTASLLWGSSTDDSNVTIILDYFNNSSLSSNEAGTLGTANQTPYGGKDFRSSRGFPGFFVVDGKDTIDPACPADRVADDFCLFDYGPFGYIIPEAERVGAIVQAEQKFANGMTGFVEFAVQHNTSVAAGAPTPLDQKAGLTVPGSHPNNPYGKDIKIGRYRTVDAGARGWDISSDTLRIVAGLRGTINDWDWEVAAQKGRSKSEQTGSKEQGWVRVDYLQAEIDAGNYNPFGGTYNSKEVIDRITTSLVRRGESHMTSYDASITGEAFTFNDMPVMMAAGLEYREEDVSDAPDDQFIRGLIFGTESIAAAAERDQWAAYVEFSIPLSEQFELQLAGRYDDYSDFGSTANPKVAFRWTPHSDVTVRGSWAQGFRAPSLAQIGLGPSEESVFFEDQYRCAATGKDCGPLDYNIEYTGNADLEAEESESMNLGIFWAPSAELGFGVDVWSITQDNKIDKGPYGPIYDAECNNQNSTICLRLAPEAGQSLGVLDKIRAKYKNVTSQDASGVDVSANYLYSMGDNGDLKFNLEYSYLDNFEKDDLDYTGEYGYPQHRWVLTNSWMLDNMAVNLNISYIGEFEDQPDFDFDGTLDFEQHSTRKVDSQILLDLQGSYRLNDGVKLVLGVNNLLDEEPPFAIGNGDDDLYGYVGKVHNPRGRYIYTKVTFSF</sequence>
<dbReference type="EMBL" id="JBHRSD010000014">
    <property type="protein sequence ID" value="MFC3032612.1"/>
    <property type="molecule type" value="Genomic_DNA"/>
</dbReference>